<dbReference type="PROSITE" id="PS51450">
    <property type="entry name" value="LRR"/>
    <property type="match status" value="4"/>
</dbReference>
<gene>
    <name evidence="8" type="ORF">M9Y10_015053</name>
</gene>
<dbReference type="SUPFAM" id="SSF81606">
    <property type="entry name" value="PP2C-like"/>
    <property type="match status" value="1"/>
</dbReference>
<keyword evidence="3" id="KW-0677">Repeat</keyword>
<dbReference type="Gene3D" id="3.80.10.10">
    <property type="entry name" value="Ribonuclease Inhibitor"/>
    <property type="match status" value="3"/>
</dbReference>
<evidence type="ECO:0000256" key="6">
    <source>
        <dbReference type="RuleBase" id="RU003465"/>
    </source>
</evidence>
<dbReference type="Gene3D" id="3.60.40.10">
    <property type="entry name" value="PPM-type phosphatase domain"/>
    <property type="match status" value="1"/>
</dbReference>
<dbReference type="CDD" id="cd00143">
    <property type="entry name" value="PP2Cc"/>
    <property type="match status" value="1"/>
</dbReference>
<dbReference type="InterPro" id="IPR036457">
    <property type="entry name" value="PPM-type-like_dom_sf"/>
</dbReference>
<sequence>MSKQPETKTPVVKPKRILNLSGCKLEQLPEKAAKNNNWKIMILDNNRLTTLPVEVHMRTMILAHNRFGDNVPPEIVQALSQSVKLRDLDLSGNKLKYFPDELNNNRDLEIVNLFDNKLSSINITSTKFHTLNIGHNSFSSPPSVPENITTLGYSYNILEQFNESFPNINNLINLSLNQCSLKCISPTLCCSNMKRIELSMNNLSDIPDIAQLAPQLETIDLSDNFLTVFPNLPLTIKEVNVSGNQITELPKNISSLTSLQKINVSHNQIIEFPPLAESIVYIDASYNQIDVVSEFDAPVLELVNFTSNNLITIPIFRTTSLKIYLLGNNRITYINVDAISPAATLLNLFKNQITEIPSAIYSKAIDNINLYGNQIQSLPYDLSSWTGLSILNISNNKVGTIPPVPTGLAQLFAGYCGLTSLPENITECQKLVVLSVPGNHISSIPLLPAIRLLNASRNKLIYFPEMPETIESLDVSFNGISAFPAKFIFPNLVEMDASHNFIMNGRGFSRTRLKSLRINNNPITTSISPICFPFTLTQLDLSNTEIKLLQQPQVSEVLADENPNRWCNIKIIRTGSYCSIAQMKGLHESTEDSVIVQTNVRNNIDLVGVFDGHGGSITSMYSSKQFGMLYETQDVELSVAGLEKVLKRLEQSIRENKLSDGSTCGLAVMAGQQALVTTIGDVRVIVVKDNGKIKFETNDHKPSERAEFERIKKNGGYVINHRTMGVVGVSRALGDFSISGISPLADINYVEFEPDDKYLIVACDGVFDVMTNEQVGQMAAAAKNCDELAYDIRNVAFSSYSTDNISVVVVDLHERVHSIYHRTVEKDFNQ</sequence>
<name>A0ABR2L172_9EUKA</name>
<dbReference type="Pfam" id="PF00481">
    <property type="entry name" value="PP2C"/>
    <property type="match status" value="1"/>
</dbReference>
<proteinExistence type="inferred from homology"/>
<organism evidence="8 9">
    <name type="scientific">Tritrichomonas musculus</name>
    <dbReference type="NCBI Taxonomy" id="1915356"/>
    <lineage>
        <taxon>Eukaryota</taxon>
        <taxon>Metamonada</taxon>
        <taxon>Parabasalia</taxon>
        <taxon>Tritrichomonadida</taxon>
        <taxon>Tritrichomonadidae</taxon>
        <taxon>Tritrichomonas</taxon>
    </lineage>
</organism>
<evidence type="ECO:0000259" key="7">
    <source>
        <dbReference type="PROSITE" id="PS51746"/>
    </source>
</evidence>
<evidence type="ECO:0000313" key="9">
    <source>
        <dbReference type="Proteomes" id="UP001470230"/>
    </source>
</evidence>
<comment type="similarity">
    <text evidence="6">Belongs to the PP2C family.</text>
</comment>
<dbReference type="InterPro" id="IPR032675">
    <property type="entry name" value="LRR_dom_sf"/>
</dbReference>
<keyword evidence="1" id="KW-0433">Leucine-rich repeat</keyword>
<dbReference type="PANTHER" id="PTHR48051:SF1">
    <property type="entry name" value="RAS SUPPRESSOR PROTEIN 1"/>
    <property type="match status" value="1"/>
</dbReference>
<dbReference type="PROSITE" id="PS51746">
    <property type="entry name" value="PPM_2"/>
    <property type="match status" value="1"/>
</dbReference>
<keyword evidence="9" id="KW-1185">Reference proteome</keyword>
<keyword evidence="4 6" id="KW-0378">Hydrolase</keyword>
<dbReference type="InterPro" id="IPR000222">
    <property type="entry name" value="PP2C_BS"/>
</dbReference>
<feature type="domain" description="PPM-type phosphatase" evidence="7">
    <location>
        <begin position="577"/>
        <end position="812"/>
    </location>
</feature>
<dbReference type="PROSITE" id="PS01032">
    <property type="entry name" value="PPM_1"/>
    <property type="match status" value="1"/>
</dbReference>
<evidence type="ECO:0000256" key="2">
    <source>
        <dbReference type="ARBA" id="ARBA00022723"/>
    </source>
</evidence>
<dbReference type="InterPro" id="IPR001932">
    <property type="entry name" value="PPM-type_phosphatase-like_dom"/>
</dbReference>
<evidence type="ECO:0000256" key="1">
    <source>
        <dbReference type="ARBA" id="ARBA00022614"/>
    </source>
</evidence>
<reference evidence="8 9" key="1">
    <citation type="submission" date="2024-04" db="EMBL/GenBank/DDBJ databases">
        <title>Tritrichomonas musculus Genome.</title>
        <authorList>
            <person name="Alves-Ferreira E."/>
            <person name="Grigg M."/>
            <person name="Lorenzi H."/>
            <person name="Galac M."/>
        </authorList>
    </citation>
    <scope>NUCLEOTIDE SEQUENCE [LARGE SCALE GENOMIC DNA]</scope>
    <source>
        <strain evidence="8 9">EAF2021</strain>
    </source>
</reference>
<dbReference type="SMART" id="SM00332">
    <property type="entry name" value="PP2Cc"/>
    <property type="match status" value="1"/>
</dbReference>
<keyword evidence="5 6" id="KW-0904">Protein phosphatase</keyword>
<evidence type="ECO:0000256" key="5">
    <source>
        <dbReference type="ARBA" id="ARBA00022912"/>
    </source>
</evidence>
<keyword evidence="2" id="KW-0479">Metal-binding</keyword>
<protein>
    <recommendedName>
        <fullName evidence="7">PPM-type phosphatase domain-containing protein</fullName>
    </recommendedName>
</protein>
<dbReference type="SMART" id="SM00364">
    <property type="entry name" value="LRR_BAC"/>
    <property type="match status" value="11"/>
</dbReference>
<evidence type="ECO:0000256" key="3">
    <source>
        <dbReference type="ARBA" id="ARBA00022737"/>
    </source>
</evidence>
<accession>A0ABR2L172</accession>
<dbReference type="SUPFAM" id="SSF52058">
    <property type="entry name" value="L domain-like"/>
    <property type="match status" value="3"/>
</dbReference>
<evidence type="ECO:0000256" key="4">
    <source>
        <dbReference type="ARBA" id="ARBA00022801"/>
    </source>
</evidence>
<dbReference type="InterPro" id="IPR001611">
    <property type="entry name" value="Leu-rich_rpt"/>
</dbReference>
<comment type="caution">
    <text evidence="8">The sequence shown here is derived from an EMBL/GenBank/DDBJ whole genome shotgun (WGS) entry which is preliminary data.</text>
</comment>
<dbReference type="PANTHER" id="PTHR48051">
    <property type="match status" value="1"/>
</dbReference>
<evidence type="ECO:0000313" key="8">
    <source>
        <dbReference type="EMBL" id="KAK8897119.1"/>
    </source>
</evidence>
<dbReference type="InterPro" id="IPR050216">
    <property type="entry name" value="LRR_domain-containing"/>
</dbReference>
<dbReference type="EMBL" id="JAPFFF010000002">
    <property type="protein sequence ID" value="KAK8897119.1"/>
    <property type="molecule type" value="Genomic_DNA"/>
</dbReference>
<dbReference type="Proteomes" id="UP001470230">
    <property type="component" value="Unassembled WGS sequence"/>
</dbReference>